<keyword evidence="4" id="KW-1185">Reference proteome</keyword>
<dbReference type="InterPro" id="IPR045175">
    <property type="entry name" value="M28_fam"/>
</dbReference>
<dbReference type="InterPro" id="IPR007484">
    <property type="entry name" value="Peptidase_M28"/>
</dbReference>
<feature type="domain" description="Peptidase M28" evidence="2">
    <location>
        <begin position="277"/>
        <end position="490"/>
    </location>
</feature>
<protein>
    <recommendedName>
        <fullName evidence="2">Peptidase M28 domain-containing protein</fullName>
    </recommendedName>
</protein>
<reference evidence="4" key="1">
    <citation type="submission" date="2016-04" db="EMBL/GenBank/DDBJ databases">
        <authorList>
            <person name="Chen L."/>
            <person name="Zhuang W."/>
            <person name="Wang G."/>
        </authorList>
    </citation>
    <scope>NUCLEOTIDE SEQUENCE [LARGE SCALE GENOMIC DNA]</scope>
    <source>
        <strain evidence="4">17621</strain>
    </source>
</reference>
<dbReference type="AlphaFoldDB" id="A0A1V9EA74"/>
<keyword evidence="1" id="KW-0732">Signal</keyword>
<dbReference type="Proteomes" id="UP000192610">
    <property type="component" value="Unassembled WGS sequence"/>
</dbReference>
<feature type="signal peptide" evidence="1">
    <location>
        <begin position="1"/>
        <end position="18"/>
    </location>
</feature>
<dbReference type="GO" id="GO:0008235">
    <property type="term" value="F:metalloexopeptidase activity"/>
    <property type="evidence" value="ECO:0007669"/>
    <property type="project" value="InterPro"/>
</dbReference>
<dbReference type="SUPFAM" id="SSF53187">
    <property type="entry name" value="Zn-dependent exopeptidases"/>
    <property type="match status" value="1"/>
</dbReference>
<name>A0A1V9EA74_9BACT</name>
<evidence type="ECO:0000256" key="1">
    <source>
        <dbReference type="SAM" id="SignalP"/>
    </source>
</evidence>
<feature type="chain" id="PRO_5010718005" description="Peptidase M28 domain-containing protein" evidence="1">
    <location>
        <begin position="19"/>
        <end position="511"/>
    </location>
</feature>
<dbReference type="EMBL" id="LVXG01000056">
    <property type="protein sequence ID" value="OQP43038.1"/>
    <property type="molecule type" value="Genomic_DNA"/>
</dbReference>
<evidence type="ECO:0000259" key="2">
    <source>
        <dbReference type="Pfam" id="PF04389"/>
    </source>
</evidence>
<dbReference type="STRING" id="354355.SAMN05660816_03250"/>
<dbReference type="OrthoDB" id="9764939at2"/>
<evidence type="ECO:0000313" key="4">
    <source>
        <dbReference type="Proteomes" id="UP000192610"/>
    </source>
</evidence>
<dbReference type="InterPro" id="IPR018247">
    <property type="entry name" value="EF_Hand_1_Ca_BS"/>
</dbReference>
<dbReference type="Gene3D" id="3.40.630.10">
    <property type="entry name" value="Zn peptidases"/>
    <property type="match status" value="2"/>
</dbReference>
<dbReference type="PROSITE" id="PS00018">
    <property type="entry name" value="EF_HAND_1"/>
    <property type="match status" value="1"/>
</dbReference>
<dbReference type="PANTHER" id="PTHR12147">
    <property type="entry name" value="METALLOPEPTIDASE M28 FAMILY MEMBER"/>
    <property type="match status" value="1"/>
</dbReference>
<dbReference type="Pfam" id="PF04389">
    <property type="entry name" value="Peptidase_M28"/>
    <property type="match status" value="1"/>
</dbReference>
<sequence length="511" mass="56566">MRSMLLVMALAATSVASAQKTADPKPFANTITPDDLKKHLYIVAGPAMEGRETATEGQRKAAAYIESQFKALGLQPGNKGNFQLGFPIYQDSIAKAAIDVNGRSFAIFNDFMISQNMAHTSTIFCNEVVFAGAGISDSSRNDFKDVAGKIVLVMQTPPPSPPTGGVSSARNRSRFGPFSVIESAQKNGAAAILIVQSNFPRRGGMPLGKGPAYLDGFQNMVYPNAYFVSEDIAKAVMGNEFDVAKEAVKTGNVQPKTYTAEVKLEFRKDRIELASSNVVGFLEGTDKKEEFVFITAHYDHLGKRGDSVIYYGADDDGSGTVSVLELAEAFVKAKAAGKGPRRSIVFMTVSGEEKGLWGSEFYSDHPLYPLNKTTVDLNIDMIGRTDPKRKEGDSTNYVYVVGDDKLSSDLRPISEAMNKKYTKLELDYKYNAPKDPERIYYRSDHYNFARKGVPIIFYFNGTHNDYHRPSDTPDKINYNLMAKRAQLVFYTAWEMANRNDMLKRDIPLTEQ</sequence>
<comment type="caution">
    <text evidence="3">The sequence shown here is derived from an EMBL/GenBank/DDBJ whole genome shotgun (WGS) entry which is preliminary data.</text>
</comment>
<organism evidence="3 4">
    <name type="scientific">Niastella yeongjuensis</name>
    <dbReference type="NCBI Taxonomy" id="354355"/>
    <lineage>
        <taxon>Bacteria</taxon>
        <taxon>Pseudomonadati</taxon>
        <taxon>Bacteroidota</taxon>
        <taxon>Chitinophagia</taxon>
        <taxon>Chitinophagales</taxon>
        <taxon>Chitinophagaceae</taxon>
        <taxon>Niastella</taxon>
    </lineage>
</organism>
<dbReference type="RefSeq" id="WP_081203451.1">
    <property type="nucleotide sequence ID" value="NZ_FOCZ01000005.1"/>
</dbReference>
<proteinExistence type="predicted"/>
<dbReference type="GO" id="GO:0006508">
    <property type="term" value="P:proteolysis"/>
    <property type="evidence" value="ECO:0007669"/>
    <property type="project" value="InterPro"/>
</dbReference>
<evidence type="ECO:0000313" key="3">
    <source>
        <dbReference type="EMBL" id="OQP43038.1"/>
    </source>
</evidence>
<gene>
    <name evidence="3" type="ORF">A4H97_12895</name>
</gene>
<accession>A0A1V9EA74</accession>
<dbReference type="PANTHER" id="PTHR12147:SF26">
    <property type="entry name" value="PEPTIDASE M28 DOMAIN-CONTAINING PROTEIN"/>
    <property type="match status" value="1"/>
</dbReference>